<dbReference type="OrthoDB" id="9812625at2"/>
<dbReference type="STRING" id="53501.SAMN04488043_107147"/>
<keyword evidence="6" id="KW-1185">Reference proteome</keyword>
<dbReference type="PANTHER" id="PTHR42986">
    <property type="entry name" value="BENZALDEHYDE DEHYDROGENASE YFMT"/>
    <property type="match status" value="1"/>
</dbReference>
<sequence length="473" mass="50816">MTARENQPQALEGHLIYRENPATGKVVSRELAYDLETCLQHAVRAAAAFPRWSSLTAAERSTYLLALADVIERRAETFCTAMIEEVGTPMAWAAHNVSFAASLLREATTYADQLDQPEMMQHENGLQSRVERAPCGVCLGIAPWNAPLLLGVRALAAPLLCGNTVLLKGNEVAPRTFRLLGEAISEAGFPDDVAKVLICPAAGSEEIVDALIESPVVRRVNFTGSTRVGRRVAQICAKHLKRPLLELGGQAPMLVLEDADLDLAAAAAVRGAFRNQGQICMSTERLIVADSVADALIEQLETRRSALILGDPSDPTTDVGPVINIAAAERLSGLVSDAIGKGARLIGGGAMRDAFFEPTLIDGVEPDMRLYHEEIFGPILGVTRIASDVEAITVANDSAYGLAASVYSRDLDRADAMARQIQSGICHINRPTIDDNPHAPFGGVKGSGYGRFGGRWALDEFTELRWITRADSP</sequence>
<evidence type="ECO:0000256" key="3">
    <source>
        <dbReference type="ARBA" id="ARBA00023027"/>
    </source>
</evidence>
<dbReference type="Pfam" id="PF00171">
    <property type="entry name" value="Aldedh"/>
    <property type="match status" value="1"/>
</dbReference>
<dbReference type="Proteomes" id="UP000051587">
    <property type="component" value="Unassembled WGS sequence"/>
</dbReference>
<dbReference type="FunFam" id="3.40.309.10:FF:000010">
    <property type="entry name" value="Gamma-aminobutyraldehyde dehydrogenase"/>
    <property type="match status" value="1"/>
</dbReference>
<dbReference type="EMBL" id="CYSA01000007">
    <property type="protein sequence ID" value="CUH63392.1"/>
    <property type="molecule type" value="Genomic_DNA"/>
</dbReference>
<dbReference type="GO" id="GO:0050608">
    <property type="term" value="F:vanillin dehydrogenase activity"/>
    <property type="evidence" value="ECO:0007669"/>
    <property type="project" value="UniProtKB-EC"/>
</dbReference>
<dbReference type="RefSeq" id="WP_074646968.1">
    <property type="nucleotide sequence ID" value="NZ_CP051181.1"/>
</dbReference>
<organism evidence="5 6">
    <name type="scientific">Thalassovita gelatinovora</name>
    <name type="common">Thalassobius gelatinovorus</name>
    <dbReference type="NCBI Taxonomy" id="53501"/>
    <lineage>
        <taxon>Bacteria</taxon>
        <taxon>Pseudomonadati</taxon>
        <taxon>Pseudomonadota</taxon>
        <taxon>Alphaproteobacteria</taxon>
        <taxon>Rhodobacterales</taxon>
        <taxon>Roseobacteraceae</taxon>
        <taxon>Thalassovita</taxon>
    </lineage>
</organism>
<dbReference type="InterPro" id="IPR016162">
    <property type="entry name" value="Ald_DH_N"/>
</dbReference>
<dbReference type="EC" id="1.2.1.67" evidence="5"/>
<evidence type="ECO:0000256" key="1">
    <source>
        <dbReference type="ARBA" id="ARBA00009986"/>
    </source>
</evidence>
<evidence type="ECO:0000313" key="5">
    <source>
        <dbReference type="EMBL" id="CUH63392.1"/>
    </source>
</evidence>
<dbReference type="AlphaFoldDB" id="A0A0P1F6C8"/>
<comment type="similarity">
    <text evidence="1">Belongs to the aldehyde dehydrogenase family.</text>
</comment>
<gene>
    <name evidence="5" type="primary">vdh_2</name>
    <name evidence="5" type="ORF">TG4357_00644</name>
</gene>
<dbReference type="InterPro" id="IPR015590">
    <property type="entry name" value="Aldehyde_DH_dom"/>
</dbReference>
<dbReference type="InterPro" id="IPR016163">
    <property type="entry name" value="Ald_DH_C"/>
</dbReference>
<dbReference type="Gene3D" id="3.40.309.10">
    <property type="entry name" value="Aldehyde Dehydrogenase, Chain A, domain 2"/>
    <property type="match status" value="1"/>
</dbReference>
<name>A0A0P1F6C8_THAGE</name>
<keyword evidence="3" id="KW-0520">NAD</keyword>
<protein>
    <submittedName>
        <fullName evidence="5">Vanillin dehydrogenase</fullName>
        <ecNumber evidence="5">1.2.1.67</ecNumber>
    </submittedName>
</protein>
<dbReference type="Gene3D" id="3.40.605.10">
    <property type="entry name" value="Aldehyde Dehydrogenase, Chain A, domain 1"/>
    <property type="match status" value="1"/>
</dbReference>
<evidence type="ECO:0000259" key="4">
    <source>
        <dbReference type="Pfam" id="PF00171"/>
    </source>
</evidence>
<feature type="domain" description="Aldehyde dehydrogenase" evidence="4">
    <location>
        <begin position="18"/>
        <end position="467"/>
    </location>
</feature>
<reference evidence="5 6" key="1">
    <citation type="submission" date="2015-09" db="EMBL/GenBank/DDBJ databases">
        <authorList>
            <consortium name="Swine Surveillance"/>
        </authorList>
    </citation>
    <scope>NUCLEOTIDE SEQUENCE [LARGE SCALE GENOMIC DNA]</scope>
    <source>
        <strain evidence="5 6">CECT 4357</strain>
    </source>
</reference>
<keyword evidence="2 5" id="KW-0560">Oxidoreductase</keyword>
<accession>A0A0P1F6C8</accession>
<dbReference type="InterPro" id="IPR016161">
    <property type="entry name" value="Ald_DH/histidinol_DH"/>
</dbReference>
<evidence type="ECO:0000256" key="2">
    <source>
        <dbReference type="ARBA" id="ARBA00023002"/>
    </source>
</evidence>
<proteinExistence type="inferred from homology"/>
<evidence type="ECO:0000313" key="6">
    <source>
        <dbReference type="Proteomes" id="UP000051587"/>
    </source>
</evidence>
<dbReference type="SUPFAM" id="SSF53720">
    <property type="entry name" value="ALDH-like"/>
    <property type="match status" value="1"/>
</dbReference>
<dbReference type="PANTHER" id="PTHR42986:SF1">
    <property type="entry name" value="BENZALDEHYDE DEHYDROGENASE YFMT"/>
    <property type="match status" value="1"/>
</dbReference>